<keyword evidence="1" id="KW-0328">Glycosyltransferase</keyword>
<evidence type="ECO:0000256" key="1">
    <source>
        <dbReference type="ARBA" id="ARBA00022676"/>
    </source>
</evidence>
<sequence>MKFLFIKLKHIGDSLLLTSVVRKVRETYPRSLIWVVVRQGCEGILAGCPDIDRILTAAAPEKAKRSHWNWASDLALAAVVRRERFDYAFELGDGDRGRWLTLVSGARHRCANAAGRPLHWWWRRTFTDFSNYWWYKSHQVEKEFYTVSDCLPAPLNPPLSPLRFVSKRTQDWPPARELTDFVLLHPGTRWSIKRWPEERWRDLCVHLLRRIPNILLSCGPDVREVDLCARLMMVEPGRIMSTAGRASWAQLAGLLYRARLFVGVDTAAMHLAAACSCPTVALFIGSRPEDWSPWQTRNIVVQPRADKDLQQPPAERISLEQVLQACDALLQNEPAP</sequence>
<dbReference type="CDD" id="cd03789">
    <property type="entry name" value="GT9_LPS_heptosyltransferase"/>
    <property type="match status" value="1"/>
</dbReference>
<keyword evidence="4" id="KW-1185">Reference proteome</keyword>
<dbReference type="GO" id="GO:0005829">
    <property type="term" value="C:cytosol"/>
    <property type="evidence" value="ECO:0007669"/>
    <property type="project" value="TreeGrafter"/>
</dbReference>
<protein>
    <submittedName>
        <fullName evidence="3">Heptosyltransferase-3</fullName>
    </submittedName>
</protein>
<evidence type="ECO:0000313" key="3">
    <source>
        <dbReference type="EMBL" id="SDB18571.1"/>
    </source>
</evidence>
<proteinExistence type="predicted"/>
<dbReference type="GO" id="GO:0008713">
    <property type="term" value="F:ADP-heptose-lipopolysaccharide heptosyltransferase activity"/>
    <property type="evidence" value="ECO:0007669"/>
    <property type="project" value="TreeGrafter"/>
</dbReference>
<dbReference type="OrthoDB" id="9760688at2"/>
<dbReference type="InterPro" id="IPR051199">
    <property type="entry name" value="LPS_LOS_Heptosyltrfase"/>
</dbReference>
<dbReference type="Proteomes" id="UP000198771">
    <property type="component" value="Unassembled WGS sequence"/>
</dbReference>
<dbReference type="PANTHER" id="PTHR30160:SF1">
    <property type="entry name" value="LIPOPOLYSACCHARIDE 1,2-N-ACETYLGLUCOSAMINETRANSFERASE-RELATED"/>
    <property type="match status" value="1"/>
</dbReference>
<evidence type="ECO:0000313" key="4">
    <source>
        <dbReference type="Proteomes" id="UP000198771"/>
    </source>
</evidence>
<dbReference type="AlphaFoldDB" id="A0A1G6BD75"/>
<accession>A0A1G6BD75</accession>
<organism evidence="3 4">
    <name type="scientific">Desulfonatronum thiosulfatophilum</name>
    <dbReference type="NCBI Taxonomy" id="617002"/>
    <lineage>
        <taxon>Bacteria</taxon>
        <taxon>Pseudomonadati</taxon>
        <taxon>Thermodesulfobacteriota</taxon>
        <taxon>Desulfovibrionia</taxon>
        <taxon>Desulfovibrionales</taxon>
        <taxon>Desulfonatronaceae</taxon>
        <taxon>Desulfonatronum</taxon>
    </lineage>
</organism>
<dbReference type="InterPro" id="IPR002201">
    <property type="entry name" value="Glyco_trans_9"/>
</dbReference>
<name>A0A1G6BD75_9BACT</name>
<dbReference type="STRING" id="617002.SAMN05660653_00916"/>
<dbReference type="GO" id="GO:0009244">
    <property type="term" value="P:lipopolysaccharide core region biosynthetic process"/>
    <property type="evidence" value="ECO:0007669"/>
    <property type="project" value="TreeGrafter"/>
</dbReference>
<dbReference type="PANTHER" id="PTHR30160">
    <property type="entry name" value="TETRAACYLDISACCHARIDE 4'-KINASE-RELATED"/>
    <property type="match status" value="1"/>
</dbReference>
<gene>
    <name evidence="3" type="ORF">SAMN05660653_00916</name>
</gene>
<dbReference type="RefSeq" id="WP_092117740.1">
    <property type="nucleotide sequence ID" value="NZ_FMXO01000004.1"/>
</dbReference>
<dbReference type="SUPFAM" id="SSF53756">
    <property type="entry name" value="UDP-Glycosyltransferase/glycogen phosphorylase"/>
    <property type="match status" value="1"/>
</dbReference>
<dbReference type="Pfam" id="PF01075">
    <property type="entry name" value="Glyco_transf_9"/>
    <property type="match status" value="1"/>
</dbReference>
<dbReference type="EMBL" id="FMXO01000004">
    <property type="protein sequence ID" value="SDB18571.1"/>
    <property type="molecule type" value="Genomic_DNA"/>
</dbReference>
<keyword evidence="2 3" id="KW-0808">Transferase</keyword>
<evidence type="ECO:0000256" key="2">
    <source>
        <dbReference type="ARBA" id="ARBA00022679"/>
    </source>
</evidence>
<dbReference type="Gene3D" id="3.40.50.2000">
    <property type="entry name" value="Glycogen Phosphorylase B"/>
    <property type="match status" value="2"/>
</dbReference>
<reference evidence="3 4" key="1">
    <citation type="submission" date="2016-10" db="EMBL/GenBank/DDBJ databases">
        <authorList>
            <person name="de Groot N.N."/>
        </authorList>
    </citation>
    <scope>NUCLEOTIDE SEQUENCE [LARGE SCALE GENOMIC DNA]</scope>
    <source>
        <strain evidence="3 4">ASO4-2</strain>
    </source>
</reference>